<name>A0AA39CTD0_9EURO</name>
<feature type="compositionally biased region" description="Low complexity" evidence="1">
    <location>
        <begin position="444"/>
        <end position="463"/>
    </location>
</feature>
<keyword evidence="3" id="KW-1185">Reference proteome</keyword>
<feature type="region of interest" description="Disordered" evidence="1">
    <location>
        <begin position="1"/>
        <end position="599"/>
    </location>
</feature>
<reference evidence="2" key="1">
    <citation type="submission" date="2022-10" db="EMBL/GenBank/DDBJ databases">
        <title>Culturing micro-colonial fungi from biological soil crusts in the Mojave desert and describing Neophaeococcomyces mojavensis, and introducing the new genera and species Taxawa tesnikishii.</title>
        <authorList>
            <person name="Kurbessoian T."/>
            <person name="Stajich J.E."/>
        </authorList>
    </citation>
    <scope>NUCLEOTIDE SEQUENCE</scope>
    <source>
        <strain evidence="2">TK_35</strain>
    </source>
</reference>
<organism evidence="2 3">
    <name type="scientific">Knufia peltigerae</name>
    <dbReference type="NCBI Taxonomy" id="1002370"/>
    <lineage>
        <taxon>Eukaryota</taxon>
        <taxon>Fungi</taxon>
        <taxon>Dikarya</taxon>
        <taxon>Ascomycota</taxon>
        <taxon>Pezizomycotina</taxon>
        <taxon>Eurotiomycetes</taxon>
        <taxon>Chaetothyriomycetidae</taxon>
        <taxon>Chaetothyriales</taxon>
        <taxon>Trichomeriaceae</taxon>
        <taxon>Knufia</taxon>
    </lineage>
</organism>
<protein>
    <submittedName>
        <fullName evidence="2">Uncharacterized protein</fullName>
    </submittedName>
</protein>
<feature type="compositionally biased region" description="Polar residues" evidence="1">
    <location>
        <begin position="503"/>
        <end position="518"/>
    </location>
</feature>
<evidence type="ECO:0000313" key="3">
    <source>
        <dbReference type="Proteomes" id="UP001172681"/>
    </source>
</evidence>
<feature type="compositionally biased region" description="Low complexity" evidence="1">
    <location>
        <begin position="471"/>
        <end position="494"/>
    </location>
</feature>
<feature type="compositionally biased region" description="Basic and acidic residues" evidence="1">
    <location>
        <begin position="545"/>
        <end position="557"/>
    </location>
</feature>
<feature type="compositionally biased region" description="Basic residues" evidence="1">
    <location>
        <begin position="1"/>
        <end position="12"/>
    </location>
</feature>
<evidence type="ECO:0000256" key="1">
    <source>
        <dbReference type="SAM" id="MobiDB-lite"/>
    </source>
</evidence>
<feature type="compositionally biased region" description="Polar residues" evidence="1">
    <location>
        <begin position="166"/>
        <end position="179"/>
    </location>
</feature>
<feature type="compositionally biased region" description="Polar residues" evidence="1">
    <location>
        <begin position="217"/>
        <end position="241"/>
    </location>
</feature>
<feature type="compositionally biased region" description="Basic residues" evidence="1">
    <location>
        <begin position="528"/>
        <end position="544"/>
    </location>
</feature>
<proteinExistence type="predicted"/>
<feature type="compositionally biased region" description="Acidic residues" evidence="1">
    <location>
        <begin position="386"/>
        <end position="395"/>
    </location>
</feature>
<feature type="compositionally biased region" description="Acidic residues" evidence="1">
    <location>
        <begin position="204"/>
        <end position="216"/>
    </location>
</feature>
<evidence type="ECO:0000313" key="2">
    <source>
        <dbReference type="EMBL" id="KAJ9621063.1"/>
    </source>
</evidence>
<gene>
    <name evidence="2" type="ORF">H2204_012044</name>
</gene>
<dbReference type="EMBL" id="JAPDRN010000118">
    <property type="protein sequence ID" value="KAJ9621063.1"/>
    <property type="molecule type" value="Genomic_DNA"/>
</dbReference>
<feature type="compositionally biased region" description="Polar residues" evidence="1">
    <location>
        <begin position="339"/>
        <end position="348"/>
    </location>
</feature>
<feature type="compositionally biased region" description="Acidic residues" evidence="1">
    <location>
        <begin position="558"/>
        <end position="576"/>
    </location>
</feature>
<feature type="compositionally biased region" description="Basic residues" evidence="1">
    <location>
        <begin position="356"/>
        <end position="366"/>
    </location>
</feature>
<dbReference type="AlphaFoldDB" id="A0AA39CTD0"/>
<feature type="compositionally biased region" description="Low complexity" evidence="1">
    <location>
        <begin position="308"/>
        <end position="320"/>
    </location>
</feature>
<sequence length="638" mass="69114">MPRPALRRRHLNRNAPTPRYGGKIPNSSPAKVELEKKLAHKPVGQRPTDSDDSDRLVVKGSGRRTRQRQEIFASGAVGSGDTPGAYPSRAQRRKNMIQDTRDILANAQQTSSEHVADAPSEQSRQDGNAPLTNGKVRKASSIKQGISAPTPAVVSSAVKAPATLLGSAQPTPSRETSILGNLKPRRRQPSILQDLGNDSSTFDLADEEQFLPDDESTPYNLSKSHNAPITPATNSPQLSTSSKKRKFGSSDPVQSHMDNGRTSSPLATMDATTASPQPALPPMPASALRQSGRKCRERAEEEDDILAPPESSSSSSPSSPAKISPGQPAKKTTRAKPSEPSTTMTTEQLRALMMPTKRRKTTRGRTRVLGEFDIPMDSDANSDNVETFDDDEGDESSFLPTQRKGRKTRGKEQSSTKTGRRKTSKASSDSAEPPAVKQKKKKATATVTAATARTAAKSGSRSKSSTRKHFTTAAATTAPILTPSTSTTHSSSNSRRNRETKSPSQFPSTRTVELSKSIPQVDLDLENRHRKLHGGSHLGRGGRRRQPENYIVDKENLTPDDDEEEEEEEEEGEEFSSNEFRSGEGESDGSRVVTTNVGGKSVVVEKGRGKWADIDAWDMDFEDVEVMTGSGGSSPMRR</sequence>
<feature type="compositionally biased region" description="Low complexity" evidence="1">
    <location>
        <begin position="147"/>
        <end position="163"/>
    </location>
</feature>
<feature type="compositionally biased region" description="Polar residues" evidence="1">
    <location>
        <begin position="251"/>
        <end position="276"/>
    </location>
</feature>
<dbReference type="Proteomes" id="UP001172681">
    <property type="component" value="Unassembled WGS sequence"/>
</dbReference>
<comment type="caution">
    <text evidence="2">The sequence shown here is derived from an EMBL/GenBank/DDBJ whole genome shotgun (WGS) entry which is preliminary data.</text>
</comment>
<accession>A0AA39CTD0</accession>